<dbReference type="Pfam" id="PF00069">
    <property type="entry name" value="Pkinase"/>
    <property type="match status" value="1"/>
</dbReference>
<dbReference type="InterPro" id="IPR000719">
    <property type="entry name" value="Prot_kinase_dom"/>
</dbReference>
<evidence type="ECO:0000313" key="3">
    <source>
        <dbReference type="Proteomes" id="UP000232638"/>
    </source>
</evidence>
<dbReference type="Gene3D" id="1.10.510.10">
    <property type="entry name" value="Transferase(Phosphotransferase) domain 1"/>
    <property type="match status" value="1"/>
</dbReference>
<protein>
    <submittedName>
        <fullName evidence="2">Kinase</fullName>
    </submittedName>
</protein>
<reference evidence="2 3" key="1">
    <citation type="submission" date="2017-03" db="EMBL/GenBank/DDBJ databases">
        <title>Complete genome sequence of Candidatus 'Thiodictyon syntrophicum' sp. nov. strain Cad16T, a photolithoautotroph purple sulfur bacterium isolated from an alpine meromictic lake.</title>
        <authorList>
            <person name="Luedin S.M."/>
            <person name="Pothier J.F."/>
            <person name="Danza F."/>
            <person name="Storelli N."/>
            <person name="Wittwer M."/>
            <person name="Tonolla M."/>
        </authorList>
    </citation>
    <scope>NUCLEOTIDE SEQUENCE [LARGE SCALE GENOMIC DNA]</scope>
    <source>
        <strain evidence="2 3">Cad16T</strain>
    </source>
</reference>
<accession>A0A2K8U4E3</accession>
<gene>
    <name evidence="2" type="ORF">THSYN_05200</name>
</gene>
<evidence type="ECO:0000259" key="1">
    <source>
        <dbReference type="PROSITE" id="PS50011"/>
    </source>
</evidence>
<keyword evidence="3" id="KW-1185">Reference proteome</keyword>
<dbReference type="GO" id="GO:0004672">
    <property type="term" value="F:protein kinase activity"/>
    <property type="evidence" value="ECO:0007669"/>
    <property type="project" value="InterPro"/>
</dbReference>
<dbReference type="PROSITE" id="PS50011">
    <property type="entry name" value="PROTEIN_KINASE_DOM"/>
    <property type="match status" value="1"/>
</dbReference>
<dbReference type="EMBL" id="CP020370">
    <property type="protein sequence ID" value="AUB80405.1"/>
    <property type="molecule type" value="Genomic_DNA"/>
</dbReference>
<dbReference type="KEGG" id="tsy:THSYN_05200"/>
<keyword evidence="2" id="KW-0808">Transferase</keyword>
<evidence type="ECO:0000313" key="2">
    <source>
        <dbReference type="EMBL" id="AUB80405.1"/>
    </source>
</evidence>
<dbReference type="Proteomes" id="UP000232638">
    <property type="component" value="Chromosome"/>
</dbReference>
<dbReference type="GO" id="GO:0005524">
    <property type="term" value="F:ATP binding"/>
    <property type="evidence" value="ECO:0007669"/>
    <property type="project" value="InterPro"/>
</dbReference>
<feature type="domain" description="Protein kinase" evidence="1">
    <location>
        <begin position="1"/>
        <end position="232"/>
    </location>
</feature>
<keyword evidence="2" id="KW-0418">Kinase</keyword>
<dbReference type="InterPro" id="IPR011009">
    <property type="entry name" value="Kinase-like_dom_sf"/>
</dbReference>
<proteinExistence type="predicted"/>
<sequence length="386" mass="43806">MLGIKGREKEGKWFASANNQARFLDPRERGHWLNYLRICIRIARAVRRLHAAGLAHSDLSYKNVLVDPCTGNACIIDLDGLVVPGKYPPEVVGTPDFIAPEVVMTAHLPRDSADRRLPCIATDRHALAVLIYMYLLYRHPLRGGKVHDPDPIRDETLSMGERALFVEHAKDLSNRIRVADARPTELPWVDTERMPYTLTGPYLTPLFERAFTAGLHDPGSRPSAEDWEFALVRTADLIQPCANRDCPQGWFVFDNRRAPRCPFCGTPYPGQLPVLNFYSSRQGDSFRPDDQRLLVYTNQSLFEWHVNRHVAPNERLTEAQKTRVGYFVFHHGAWWFVNERLPHCRDLSAGREIAVGERVALRDGLQLLLSRESGGRLALVQLAGTD</sequence>
<dbReference type="AlphaFoldDB" id="A0A2K8U4E3"/>
<organism evidence="2 3">
    <name type="scientific">Candidatus Thiodictyon syntrophicum</name>
    <dbReference type="NCBI Taxonomy" id="1166950"/>
    <lineage>
        <taxon>Bacteria</taxon>
        <taxon>Pseudomonadati</taxon>
        <taxon>Pseudomonadota</taxon>
        <taxon>Gammaproteobacteria</taxon>
        <taxon>Chromatiales</taxon>
        <taxon>Chromatiaceae</taxon>
        <taxon>Thiodictyon</taxon>
    </lineage>
</organism>
<dbReference type="SUPFAM" id="SSF56112">
    <property type="entry name" value="Protein kinase-like (PK-like)"/>
    <property type="match status" value="1"/>
</dbReference>
<name>A0A2K8U4E3_9GAMM</name>